<evidence type="ECO:0000313" key="15">
    <source>
        <dbReference type="Proteomes" id="UP001620645"/>
    </source>
</evidence>
<evidence type="ECO:0000256" key="9">
    <source>
        <dbReference type="ARBA" id="ARBA00023098"/>
    </source>
</evidence>
<keyword evidence="12" id="KW-0594">Phospholipid biosynthesis</keyword>
<keyword evidence="8 12" id="KW-1133">Transmembrane helix</keyword>
<sequence length="518" mass="59751">MTNRANTADLAAKLLSEMGNEEEETDLDSGDEASDEDDTRERAKRRPSRQRTFSEFEGMHFRNVNERVVSNITLEAVYKPHTITVLVVLCTYLIYAALTTESMSTENNVFVGLKSLFFLFLVISAMVFPNGPFIRPHPIFWRIIFGVSVLYALLLQFTLYQSYDDIKAVLSWLDPELGHRNLSEKMYAVNCSDVTLERLWGYMDIFAVGHFLGWAMKALLIRHSIICWYISIWWELTEIVFSHLLPNFQECWWDAIILDVLLCNGLGICCGLWICRCLEMQQFHWESIKNIRTLRGKLKRVVLQFTPESWITVNWLQGSDLMVDKPNTDHKNGPGKAHMTLVGLKRCIAIYAFIMVWLATELNVFFLKHVLAIDTSHPIVFWHIIFIGLIAAPTIRQYYLYVTDPKIKRMGMQCWLYLAICALEASICVKFGREQLPAIKLWLITLWILFLAIGTFFCVWFSVWWAKYSQKTKSIELKGGEKRELFYDSSSAEDGNEEFILTEFASFSSSSSSSSSSS</sequence>
<accession>A0ABD2K3L1</accession>
<comment type="catalytic activity">
    <reaction evidence="12">
        <text>a 1,2-diacyl-sn-glycero-3-phosphoethanolamine + L-serine = a 1,2-diacyl-sn-glycero-3-phospho-L-serine + ethanolamine</text>
        <dbReference type="Rhea" id="RHEA:27606"/>
        <dbReference type="ChEBI" id="CHEBI:33384"/>
        <dbReference type="ChEBI" id="CHEBI:57262"/>
        <dbReference type="ChEBI" id="CHEBI:57603"/>
        <dbReference type="ChEBI" id="CHEBI:64612"/>
        <dbReference type="EC" id="2.7.8.29"/>
    </reaction>
</comment>
<dbReference type="PANTHER" id="PTHR15362:SF15">
    <property type="entry name" value="PHOSPHATIDYLSERINE SYNTHASE 1"/>
    <property type="match status" value="1"/>
</dbReference>
<evidence type="ECO:0000256" key="5">
    <source>
        <dbReference type="ARBA" id="ARBA00022679"/>
    </source>
</evidence>
<feature type="transmembrane region" description="Helical" evidence="12">
    <location>
        <begin position="414"/>
        <end position="432"/>
    </location>
</feature>
<dbReference type="GO" id="GO:0005789">
    <property type="term" value="C:endoplasmic reticulum membrane"/>
    <property type="evidence" value="ECO:0007669"/>
    <property type="project" value="UniProtKB-SubCell"/>
</dbReference>
<evidence type="ECO:0000256" key="11">
    <source>
        <dbReference type="ARBA" id="ARBA00023264"/>
    </source>
</evidence>
<keyword evidence="7 12" id="KW-0256">Endoplasmic reticulum</keyword>
<keyword evidence="11 12" id="KW-1208">Phospholipid metabolism</keyword>
<comment type="pathway">
    <text evidence="3">Lipid metabolism.</text>
</comment>
<comment type="caution">
    <text evidence="14">The sequence shown here is derived from an EMBL/GenBank/DDBJ whole genome shotgun (WGS) entry which is preliminary data.</text>
</comment>
<dbReference type="AlphaFoldDB" id="A0ABD2K3L1"/>
<feature type="transmembrane region" description="Helical" evidence="12">
    <location>
        <begin position="379"/>
        <end position="402"/>
    </location>
</feature>
<feature type="transmembrane region" description="Helical" evidence="12">
    <location>
        <begin position="109"/>
        <end position="128"/>
    </location>
</feature>
<evidence type="ECO:0000256" key="7">
    <source>
        <dbReference type="ARBA" id="ARBA00022824"/>
    </source>
</evidence>
<organism evidence="14 15">
    <name type="scientific">Heterodera schachtii</name>
    <name type="common">Sugarbeet cyst nematode worm</name>
    <name type="synonym">Tylenchus schachtii</name>
    <dbReference type="NCBI Taxonomy" id="97005"/>
    <lineage>
        <taxon>Eukaryota</taxon>
        <taxon>Metazoa</taxon>
        <taxon>Ecdysozoa</taxon>
        <taxon>Nematoda</taxon>
        <taxon>Chromadorea</taxon>
        <taxon>Rhabditida</taxon>
        <taxon>Tylenchina</taxon>
        <taxon>Tylenchomorpha</taxon>
        <taxon>Tylenchoidea</taxon>
        <taxon>Heteroderidae</taxon>
        <taxon>Heteroderinae</taxon>
        <taxon>Heterodera</taxon>
    </lineage>
</organism>
<evidence type="ECO:0000256" key="13">
    <source>
        <dbReference type="SAM" id="MobiDB-lite"/>
    </source>
</evidence>
<dbReference type="InterPro" id="IPR004277">
    <property type="entry name" value="PSS"/>
</dbReference>
<feature type="transmembrane region" description="Helical" evidence="12">
    <location>
        <begin position="226"/>
        <end position="246"/>
    </location>
</feature>
<dbReference type="Proteomes" id="UP001620645">
    <property type="component" value="Unassembled WGS sequence"/>
</dbReference>
<comment type="similarity">
    <text evidence="4 12">Belongs to the phosphatidyl serine synthase family.</text>
</comment>
<feature type="transmembrane region" description="Helical" evidence="12">
    <location>
        <begin position="444"/>
        <end position="466"/>
    </location>
</feature>
<feature type="region of interest" description="Disordered" evidence="13">
    <location>
        <begin position="1"/>
        <end position="51"/>
    </location>
</feature>
<evidence type="ECO:0000256" key="3">
    <source>
        <dbReference type="ARBA" id="ARBA00005189"/>
    </source>
</evidence>
<comment type="subcellular location">
    <subcellularLocation>
        <location evidence="1 12">Endoplasmic reticulum membrane</location>
        <topology evidence="1 12">Multi-pass membrane protein</topology>
    </subcellularLocation>
</comment>
<name>A0ABD2K3L1_HETSC</name>
<keyword evidence="9 12" id="KW-0443">Lipid metabolism</keyword>
<keyword evidence="6 12" id="KW-0812">Transmembrane</keyword>
<evidence type="ECO:0000256" key="12">
    <source>
        <dbReference type="RuleBase" id="RU368094"/>
    </source>
</evidence>
<comment type="pathway">
    <text evidence="2 12">Phospholipid metabolism; phosphatidylserine biosynthesis.</text>
</comment>
<evidence type="ECO:0000256" key="10">
    <source>
        <dbReference type="ARBA" id="ARBA00023136"/>
    </source>
</evidence>
<comment type="function">
    <text evidence="12">Catalyzes a base-exchange reaction in which the polar head group of phosphatidylethanolamine (PE) is replaced by L-serine.</text>
</comment>
<dbReference type="PANTHER" id="PTHR15362">
    <property type="entry name" value="PHOSPHATIDYLINOSITOL SYNTHASE"/>
    <property type="match status" value="1"/>
</dbReference>
<proteinExistence type="inferred from homology"/>
<evidence type="ECO:0000256" key="4">
    <source>
        <dbReference type="ARBA" id="ARBA00008671"/>
    </source>
</evidence>
<evidence type="ECO:0000256" key="2">
    <source>
        <dbReference type="ARBA" id="ARBA00004916"/>
    </source>
</evidence>
<gene>
    <name evidence="14" type="ORF">niasHS_003929</name>
</gene>
<evidence type="ECO:0000256" key="8">
    <source>
        <dbReference type="ARBA" id="ARBA00022989"/>
    </source>
</evidence>
<protein>
    <recommendedName>
        <fullName evidence="12">Phosphatidylserine synthase</fullName>
        <ecNumber evidence="12">2.7.8.29</ecNumber>
    </recommendedName>
    <alternativeName>
        <fullName evidence="12">Serine-exchange enzyme</fullName>
    </alternativeName>
</protein>
<keyword evidence="15" id="KW-1185">Reference proteome</keyword>
<feature type="transmembrane region" description="Helical" evidence="12">
    <location>
        <begin position="199"/>
        <end position="219"/>
    </location>
</feature>
<dbReference type="Pfam" id="PF03034">
    <property type="entry name" value="PSS"/>
    <property type="match status" value="1"/>
</dbReference>
<feature type="transmembrane region" description="Helical" evidence="12">
    <location>
        <begin position="77"/>
        <end position="97"/>
    </location>
</feature>
<keyword evidence="5 12" id="KW-0808">Transferase</keyword>
<feature type="transmembrane region" description="Helical" evidence="12">
    <location>
        <begin position="252"/>
        <end position="275"/>
    </location>
</feature>
<reference evidence="14 15" key="1">
    <citation type="submission" date="2024-10" db="EMBL/GenBank/DDBJ databases">
        <authorList>
            <person name="Kim D."/>
        </authorList>
    </citation>
    <scope>NUCLEOTIDE SEQUENCE [LARGE SCALE GENOMIC DNA]</scope>
    <source>
        <strain evidence="14">Taebaek</strain>
    </source>
</reference>
<dbReference type="EMBL" id="JBICCN010000054">
    <property type="protein sequence ID" value="KAL3097481.1"/>
    <property type="molecule type" value="Genomic_DNA"/>
</dbReference>
<feature type="transmembrane region" description="Helical" evidence="12">
    <location>
        <begin position="348"/>
        <end position="367"/>
    </location>
</feature>
<dbReference type="GO" id="GO:0006659">
    <property type="term" value="P:phosphatidylserine biosynthetic process"/>
    <property type="evidence" value="ECO:0007669"/>
    <property type="project" value="UniProtKB-UniRule"/>
</dbReference>
<feature type="compositionally biased region" description="Acidic residues" evidence="13">
    <location>
        <begin position="19"/>
        <end position="38"/>
    </location>
</feature>
<dbReference type="GO" id="GO:0106245">
    <property type="term" value="F:L-serine-phosphatidylethanolamine phosphatidyltransferase activity"/>
    <property type="evidence" value="ECO:0007669"/>
    <property type="project" value="UniProtKB-UniRule"/>
</dbReference>
<keyword evidence="10 12" id="KW-0472">Membrane</keyword>
<evidence type="ECO:0000256" key="1">
    <source>
        <dbReference type="ARBA" id="ARBA00004477"/>
    </source>
</evidence>
<dbReference type="EC" id="2.7.8.29" evidence="12"/>
<evidence type="ECO:0000313" key="14">
    <source>
        <dbReference type="EMBL" id="KAL3097481.1"/>
    </source>
</evidence>
<keyword evidence="12" id="KW-0444">Lipid biosynthesis</keyword>
<feature type="transmembrane region" description="Helical" evidence="12">
    <location>
        <begin position="140"/>
        <end position="163"/>
    </location>
</feature>
<evidence type="ECO:0000256" key="6">
    <source>
        <dbReference type="ARBA" id="ARBA00022692"/>
    </source>
</evidence>